<proteinExistence type="predicted"/>
<accession>E7C4K9</accession>
<reference evidence="2" key="1">
    <citation type="submission" date="2010-01" db="EMBL/GenBank/DDBJ databases">
        <title>Genome fragments of uncultured bacteria from the North Pacific subtropical Gyre.</title>
        <authorList>
            <person name="Pham V.D."/>
            <person name="Delong E.F."/>
        </authorList>
    </citation>
    <scope>NUCLEOTIDE SEQUENCE</scope>
</reference>
<feature type="compositionally biased region" description="Polar residues" evidence="1">
    <location>
        <begin position="20"/>
        <end position="31"/>
    </location>
</feature>
<sequence>MTGPPSGWQSADEATLQAMAESNQTSPCTQDTPRSLILKNADWAVGLLSAAHAVSIMLGAASASSVGEGVGTAILTSVVPAGVFTLSARSGGRKILDCEKFQRQLREGWH</sequence>
<dbReference type="AlphaFoldDB" id="E7C4K9"/>
<feature type="region of interest" description="Disordered" evidence="1">
    <location>
        <begin position="1"/>
        <end position="31"/>
    </location>
</feature>
<protein>
    <submittedName>
        <fullName evidence="2">Uncharacterized protein</fullName>
    </submittedName>
</protein>
<name>E7C4K9_9BACT</name>
<dbReference type="EMBL" id="GU567983">
    <property type="protein sequence ID" value="ADI22383.1"/>
    <property type="molecule type" value="Genomic_DNA"/>
</dbReference>
<evidence type="ECO:0000256" key="1">
    <source>
        <dbReference type="SAM" id="MobiDB-lite"/>
    </source>
</evidence>
<organism evidence="2">
    <name type="scientific">uncultured nuHF2 cluster bacterium HF0500_02A10</name>
    <dbReference type="NCBI Taxonomy" id="723588"/>
    <lineage>
        <taxon>Bacteria</taxon>
        <taxon>environmental samples</taxon>
    </lineage>
</organism>
<evidence type="ECO:0000313" key="2">
    <source>
        <dbReference type="EMBL" id="ADI22383.1"/>
    </source>
</evidence>